<gene>
    <name evidence="2" type="ORF">AB4Y30_10730</name>
</gene>
<organism evidence="2">
    <name type="scientific">Ornithinibacillus sp. 4-3</name>
    <dbReference type="NCBI Taxonomy" id="3231488"/>
    <lineage>
        <taxon>Bacteria</taxon>
        <taxon>Bacillati</taxon>
        <taxon>Bacillota</taxon>
        <taxon>Bacilli</taxon>
        <taxon>Bacillales</taxon>
        <taxon>Bacillaceae</taxon>
        <taxon>Ornithinibacillus</taxon>
    </lineage>
</organism>
<protein>
    <submittedName>
        <fullName evidence="2">Uncharacterized protein</fullName>
    </submittedName>
</protein>
<dbReference type="AlphaFoldDB" id="A0AB39HHZ0"/>
<keyword evidence="1" id="KW-0175">Coiled coil</keyword>
<reference evidence="2" key="1">
    <citation type="submission" date="2024-07" db="EMBL/GenBank/DDBJ databases">
        <title>Halotolerant mesophilic bacterium Ornithinibacillus sp. 4-3, sp. nov., isolated from soil.</title>
        <authorList>
            <person name="Sidarenka A.V."/>
            <person name="Guliayeva D.E."/>
            <person name="Leanovich S.I."/>
            <person name="Hileuskaya K.S."/>
            <person name="Akhremchuk A.E."/>
            <person name="Sikolenko M.A."/>
            <person name="Valentovich L.N."/>
        </authorList>
    </citation>
    <scope>NUCLEOTIDE SEQUENCE</scope>
    <source>
        <strain evidence="2">4-3</strain>
    </source>
</reference>
<accession>A0AB39HHZ0</accession>
<dbReference type="RefSeq" id="WP_368652229.1">
    <property type="nucleotide sequence ID" value="NZ_CP162599.1"/>
</dbReference>
<feature type="coiled-coil region" evidence="1">
    <location>
        <begin position="16"/>
        <end position="86"/>
    </location>
</feature>
<evidence type="ECO:0000256" key="1">
    <source>
        <dbReference type="SAM" id="Coils"/>
    </source>
</evidence>
<dbReference type="EMBL" id="CP162599">
    <property type="protein sequence ID" value="XDK31502.1"/>
    <property type="molecule type" value="Genomic_DNA"/>
</dbReference>
<proteinExistence type="predicted"/>
<evidence type="ECO:0000313" key="2">
    <source>
        <dbReference type="EMBL" id="XDK31502.1"/>
    </source>
</evidence>
<name>A0AB39HHZ0_9BACI</name>
<sequence length="88" mass="10454">MEELLKQIMSELKGFKKEVNDRFDGLEEGQERLENALKHNMTLMTENFTNIRKDIRIKIQDTQSDVDLLFKEVEGLKRKTNKIEQKLT</sequence>